<feature type="transmembrane region" description="Helical" evidence="1">
    <location>
        <begin position="157"/>
        <end position="174"/>
    </location>
</feature>
<dbReference type="STRING" id="448385.sce3864"/>
<dbReference type="HOGENOM" id="CLU_454067_0_0_7"/>
<dbReference type="Proteomes" id="UP000002139">
    <property type="component" value="Chromosome"/>
</dbReference>
<keyword evidence="1" id="KW-0812">Transmembrane</keyword>
<dbReference type="BioCyc" id="SCEL448385:SCE_RS19810-MONOMER"/>
<proteinExistence type="predicted"/>
<evidence type="ECO:0000313" key="4">
    <source>
        <dbReference type="Proteomes" id="UP000002139"/>
    </source>
</evidence>
<accession>A9EPK4</accession>
<feature type="transmembrane region" description="Helical" evidence="1">
    <location>
        <begin position="409"/>
        <end position="428"/>
    </location>
</feature>
<sequence length="608" mass="65012">MKRPAPLARTDGLIALAFAAAYVALLLATAGDLGYARDEGFYFFAADRYGAWFQALLDAPRAALDPHRVDAAWSVNHEHPGLIKSLFALSNLVLQKRLGLFAMEGTSYRFPAMVLSGVGVALVYLWGTQARDRLAGASAAALFAMLPRYFYQAHLACFDAPIVTVWALCAYAYWRSLRDGGALWPVLTGVAFGLALDTKHNSWFLPIVCVSHAAGMALRDRIALRASAARAAPAAAAAASPARPGGARRALAALAAMATIGPLVFYALWPWIWRDTLPRLREYASFHLNHEYYNMEFLGRNYWTPPMPRAYAPVMTAATVPVVTLVLFAAGLCAAARERLLVPLACAAARLAPEGGRLALAAERALAARLRPPADDPGGTALLWFLAIAAVYGAWLSPSTPIFGGTKHWMTAYPFIALFAGAAFSAAVRRARAGLRALLLSRRARAGVAARAAALARGPLVPALLGAAVVAAPIAETLHAHPWALSSYTPLVGGAPGAANLGLNRTFWGYTTGAVVAYLNEHVPPRGTVYIHDTAGPAWEMLLRDGRLREDIRGVGAVAGADFALYHHEKHMLGQAYQAWVAFGTTSPDHIAGPDGVPVILVYRNRAR</sequence>
<feature type="transmembrane region" description="Helical" evidence="1">
    <location>
        <begin position="379"/>
        <end position="397"/>
    </location>
</feature>
<dbReference type="KEGG" id="scl:sce3864"/>
<keyword evidence="1" id="KW-1133">Transmembrane helix</keyword>
<feature type="transmembrane region" description="Helical" evidence="1">
    <location>
        <begin position="134"/>
        <end position="151"/>
    </location>
</feature>
<feature type="transmembrane region" description="Helical" evidence="1">
    <location>
        <begin position="250"/>
        <end position="272"/>
    </location>
</feature>
<protein>
    <recommendedName>
        <fullName evidence="2">Glycosyltransferase RgtA/B/C/D-like domain-containing protein</fullName>
    </recommendedName>
</protein>
<dbReference type="OrthoDB" id="244175at2"/>
<dbReference type="Pfam" id="PF13231">
    <property type="entry name" value="PMT_2"/>
    <property type="match status" value="1"/>
</dbReference>
<dbReference type="InterPro" id="IPR038731">
    <property type="entry name" value="RgtA/B/C-like"/>
</dbReference>
<evidence type="ECO:0000256" key="1">
    <source>
        <dbReference type="SAM" id="Phobius"/>
    </source>
</evidence>
<name>A9EPK4_SORC5</name>
<gene>
    <name evidence="3" type="ordered locus">sce3864</name>
</gene>
<dbReference type="RefSeq" id="WP_012236494.1">
    <property type="nucleotide sequence ID" value="NC_010162.1"/>
</dbReference>
<feature type="domain" description="Glycosyltransferase RgtA/B/C/D-like" evidence="2">
    <location>
        <begin position="99"/>
        <end position="213"/>
    </location>
</feature>
<dbReference type="eggNOG" id="COG1807">
    <property type="taxonomic scope" value="Bacteria"/>
</dbReference>
<keyword evidence="4" id="KW-1185">Reference proteome</keyword>
<evidence type="ECO:0000259" key="2">
    <source>
        <dbReference type="Pfam" id="PF13231"/>
    </source>
</evidence>
<reference evidence="3 4" key="1">
    <citation type="journal article" date="2007" name="Nat. Biotechnol.">
        <title>Complete genome sequence of the myxobacterium Sorangium cellulosum.</title>
        <authorList>
            <person name="Schneiker S."/>
            <person name="Perlova O."/>
            <person name="Kaiser O."/>
            <person name="Gerth K."/>
            <person name="Alici A."/>
            <person name="Altmeyer M.O."/>
            <person name="Bartels D."/>
            <person name="Bekel T."/>
            <person name="Beyer S."/>
            <person name="Bode E."/>
            <person name="Bode H.B."/>
            <person name="Bolten C.J."/>
            <person name="Choudhuri J.V."/>
            <person name="Doss S."/>
            <person name="Elnakady Y.A."/>
            <person name="Frank B."/>
            <person name="Gaigalat L."/>
            <person name="Goesmann A."/>
            <person name="Groeger C."/>
            <person name="Gross F."/>
            <person name="Jelsbak L."/>
            <person name="Jelsbak L."/>
            <person name="Kalinowski J."/>
            <person name="Kegler C."/>
            <person name="Knauber T."/>
            <person name="Konietzny S."/>
            <person name="Kopp M."/>
            <person name="Krause L."/>
            <person name="Krug D."/>
            <person name="Linke B."/>
            <person name="Mahmud T."/>
            <person name="Martinez-Arias R."/>
            <person name="McHardy A.C."/>
            <person name="Merai M."/>
            <person name="Meyer F."/>
            <person name="Mormann S."/>
            <person name="Munoz-Dorado J."/>
            <person name="Perez J."/>
            <person name="Pradella S."/>
            <person name="Rachid S."/>
            <person name="Raddatz G."/>
            <person name="Rosenau F."/>
            <person name="Rueckert C."/>
            <person name="Sasse F."/>
            <person name="Scharfe M."/>
            <person name="Schuster S.C."/>
            <person name="Suen G."/>
            <person name="Treuner-Lange A."/>
            <person name="Velicer G.J."/>
            <person name="Vorholter F.-J."/>
            <person name="Weissman K.J."/>
            <person name="Welch R.D."/>
            <person name="Wenzel S.C."/>
            <person name="Whitworth D.E."/>
            <person name="Wilhelm S."/>
            <person name="Wittmann C."/>
            <person name="Bloecker H."/>
            <person name="Puehler A."/>
            <person name="Mueller R."/>
        </authorList>
    </citation>
    <scope>NUCLEOTIDE SEQUENCE [LARGE SCALE GENOMIC DNA]</scope>
    <source>
        <strain evidence="4">So ce56</strain>
    </source>
</reference>
<feature type="transmembrane region" description="Helical" evidence="1">
    <location>
        <begin position="108"/>
        <end position="127"/>
    </location>
</feature>
<feature type="transmembrane region" description="Helical" evidence="1">
    <location>
        <begin position="310"/>
        <end position="335"/>
    </location>
</feature>
<keyword evidence="1" id="KW-0472">Membrane</keyword>
<organism evidence="3 4">
    <name type="scientific">Sorangium cellulosum (strain So ce56)</name>
    <name type="common">Polyangium cellulosum (strain So ce56)</name>
    <dbReference type="NCBI Taxonomy" id="448385"/>
    <lineage>
        <taxon>Bacteria</taxon>
        <taxon>Pseudomonadati</taxon>
        <taxon>Myxococcota</taxon>
        <taxon>Polyangia</taxon>
        <taxon>Polyangiales</taxon>
        <taxon>Polyangiaceae</taxon>
        <taxon>Sorangium</taxon>
    </lineage>
</organism>
<dbReference type="AlphaFoldDB" id="A9EPK4"/>
<evidence type="ECO:0000313" key="3">
    <source>
        <dbReference type="EMBL" id="CAN94024.1"/>
    </source>
</evidence>
<dbReference type="EMBL" id="AM746676">
    <property type="protein sequence ID" value="CAN94024.1"/>
    <property type="molecule type" value="Genomic_DNA"/>
</dbReference>